<gene>
    <name evidence="2" type="ORF">HGUI_00099</name>
</gene>
<keyword evidence="1" id="KW-1133">Transmembrane helix</keyword>
<keyword evidence="1" id="KW-0472">Membrane</keyword>
<feature type="transmembrane region" description="Helical" evidence="1">
    <location>
        <begin position="607"/>
        <end position="624"/>
    </location>
</feature>
<reference evidence="3" key="1">
    <citation type="submission" date="2016-11" db="EMBL/GenBank/DDBJ databases">
        <authorList>
            <person name="Guldener U."/>
        </authorList>
    </citation>
    <scope>NUCLEOTIDE SEQUENCE [LARGE SCALE GENOMIC DNA]</scope>
</reference>
<organism evidence="2 3">
    <name type="scientific">Hanseniaspora guilliermondii</name>
    <dbReference type="NCBI Taxonomy" id="56406"/>
    <lineage>
        <taxon>Eukaryota</taxon>
        <taxon>Fungi</taxon>
        <taxon>Dikarya</taxon>
        <taxon>Ascomycota</taxon>
        <taxon>Saccharomycotina</taxon>
        <taxon>Saccharomycetes</taxon>
        <taxon>Saccharomycodales</taxon>
        <taxon>Saccharomycodaceae</taxon>
        <taxon>Hanseniaspora</taxon>
    </lineage>
</organism>
<feature type="transmembrane region" description="Helical" evidence="1">
    <location>
        <begin position="542"/>
        <end position="562"/>
    </location>
</feature>
<feature type="transmembrane region" description="Helical" evidence="1">
    <location>
        <begin position="444"/>
        <end position="464"/>
    </location>
</feature>
<dbReference type="OrthoDB" id="3971432at2759"/>
<accession>A0A1L0AYX7</accession>
<name>A0A1L0AYX7_9ASCO</name>
<keyword evidence="3" id="KW-1185">Reference proteome</keyword>
<evidence type="ECO:0000313" key="2">
    <source>
        <dbReference type="EMBL" id="SGZ37899.1"/>
    </source>
</evidence>
<dbReference type="EMBL" id="FQNF01000001">
    <property type="protein sequence ID" value="SGZ37899.1"/>
    <property type="molecule type" value="Genomic_DNA"/>
</dbReference>
<evidence type="ECO:0000313" key="3">
    <source>
        <dbReference type="Proteomes" id="UP000183365"/>
    </source>
</evidence>
<feature type="transmembrane region" description="Helical" evidence="1">
    <location>
        <begin position="24"/>
        <end position="43"/>
    </location>
</feature>
<feature type="transmembrane region" description="Helical" evidence="1">
    <location>
        <begin position="568"/>
        <end position="587"/>
    </location>
</feature>
<feature type="transmembrane region" description="Helical" evidence="1">
    <location>
        <begin position="414"/>
        <end position="432"/>
    </location>
</feature>
<keyword evidence="1" id="KW-0812">Transmembrane</keyword>
<evidence type="ECO:0000256" key="1">
    <source>
        <dbReference type="SAM" id="Phobius"/>
    </source>
</evidence>
<proteinExistence type="predicted"/>
<sequence>MESIIKAVIGASNNGGKLGTIFTYVRYVLFLITLVTFVNKFFLKRDTDEIRFMPDEVIVPKATNIRDRIARHIMKQQMKSKDMALKDYGKSLERREYEAGLDLFPKPVGYERFIKHQKPEQNLTNITAYVYDVEREEPTKLESYLEEVPTLEFVKYFNSKTNPQLLVPAWLPNDKLDLSLVFTDYNDYFSEVKNLENITLNSIATHKIDFPFNPSFDLLYNGEDDLFLEITLQRSADCEKRFNDDDSCDVKATKKINLIQKFTDIDSKTNEEVEKLYYNPKPLVQLIYNHGELLVSELPANVAENVIVDDFTGRRDNSSGVASRYFPFIQYDNFKHSFTDLIELKPQTEQTLKVTLSVETESFIKWKLAMDIAEYALNFFVKIPFTFVESRFHFIYKLDAFKKAMYETSYTEKVYTTSLVIASVILSNLFFFKTEARFNANISANKSFIFIILNMISAICLIANGFKYSLTAIGFTVANAISLAIRINEQYHWRFYEPVDPKPKQFTFKKKFGLKELIAIDLYPKFNKDVLKQEQKFIKNEGYMLALFVVLPAASYIAGSTFERDGQVLTLFSEFILNMCLGIMMILKLSPLARNFEDKRVYPYDKYLLITKIVSLLINGYICFTFNFGLNFKIFLLYDAFILVVYKYQEKTYKLWKNIKLPEVTILEPKRLTLEEIKKQKNVSADFVSRMKIAAEFDAEEGKKKAKAAAEKLQKEQESNEKK</sequence>
<protein>
    <submittedName>
        <fullName evidence="2">Uncharacterized protein</fullName>
    </submittedName>
</protein>
<dbReference type="Proteomes" id="UP000183365">
    <property type="component" value="Unassembled WGS sequence"/>
</dbReference>
<dbReference type="AlphaFoldDB" id="A0A1L0AYX7"/>
<dbReference type="VEuPathDB" id="FungiDB:HGUI_00099"/>